<comment type="similarity">
    <text evidence="4 10">Belongs to the galactose-1-phosphate uridylyltransferase type 2 family.</text>
</comment>
<keyword evidence="6 10" id="KW-0808">Transferase</keyword>
<feature type="domain" description="Galactose-1-phosphate uridyl transferase N-terminal" evidence="11">
    <location>
        <begin position="20"/>
        <end position="228"/>
    </location>
</feature>
<sequence>MSIYQTIQDFVELAVNNGAIEAMDSIYLRNQLLHFLGMADWKEPEKHQHEQDALLLMDKLLDEARENKQYDVTTGEFYEAALMDFITPKPSRINQVFWEKYQDRPEDATAYFYDLARQINQVKTRDIAKNLAFTHPTKYGDLEITINLSKPEKDPKAIAAAKMQNHSSYPQCALCLENEGLYGGGNHPARSNHRVIRLSLNDQNWGFQYSPYAYYNEHSIVFNEKHQPMKINRKAFENLLAFLEVFPHYMIGSNADLPIVGGSILTHDHYQAGRHQFPMLKASVRTPIKLVHYPKVKAGILNWPMSVLRLQSRDKAELLEASSEILEKWQHYSDKELDITAVDKEGILHHTITPIASRKGTEYCLDLVLRDNSTSEEYPDGIFHPHQELHHIKKENIGLIEVMGLAILPPRLKAELKEVEKYLLDEPNEMKEIHRTWAEKLKATESITSQGVHELVEQAVGAVFEEVLQDAGVFKDDAPGQAGFIKFVNFINEDN</sequence>
<dbReference type="GO" id="GO:0006012">
    <property type="term" value="P:galactose metabolic process"/>
    <property type="evidence" value="ECO:0007669"/>
    <property type="project" value="UniProtKB-UniRule"/>
</dbReference>
<dbReference type="AlphaFoldDB" id="A0AA45KFX5"/>
<dbReference type="HAMAP" id="MF_00571">
    <property type="entry name" value="GalP_UDP_trans"/>
    <property type="match status" value="1"/>
</dbReference>
<keyword evidence="7 10" id="KW-0548">Nucleotidyltransferase</keyword>
<name>A0AA45KFX5_9LACT</name>
<dbReference type="EC" id="2.7.7.12" evidence="10"/>
<dbReference type="InterPro" id="IPR000766">
    <property type="entry name" value="GalP_uridyl_Trfase_II"/>
</dbReference>
<dbReference type="InterPro" id="IPR005850">
    <property type="entry name" value="GalP_Utransf_C"/>
</dbReference>
<evidence type="ECO:0000256" key="10">
    <source>
        <dbReference type="HAMAP-Rule" id="MF_00571"/>
    </source>
</evidence>
<organism evidence="13 14">
    <name type="scientific">Lactococcus taiwanensis</name>
    <dbReference type="NCBI Taxonomy" id="1151742"/>
    <lineage>
        <taxon>Bacteria</taxon>
        <taxon>Bacillati</taxon>
        <taxon>Bacillota</taxon>
        <taxon>Bacilli</taxon>
        <taxon>Lactobacillales</taxon>
        <taxon>Streptococcaceae</taxon>
        <taxon>Lactococcus</taxon>
    </lineage>
</organism>
<accession>A0AA45KFX5</accession>
<evidence type="ECO:0000256" key="1">
    <source>
        <dbReference type="ARBA" id="ARBA00001107"/>
    </source>
</evidence>
<comment type="pathway">
    <text evidence="3 10">Carbohydrate metabolism; galactose metabolism.</text>
</comment>
<keyword evidence="8 10" id="KW-0299">Galactose metabolism</keyword>
<comment type="subcellular location">
    <subcellularLocation>
        <location evidence="2 10">Cytoplasm</location>
    </subcellularLocation>
</comment>
<evidence type="ECO:0000256" key="2">
    <source>
        <dbReference type="ARBA" id="ARBA00004496"/>
    </source>
</evidence>
<dbReference type="PANTHER" id="PTHR39191">
    <property type="entry name" value="GALACTOSE-1-PHOSPHATE URIDYLYLTRANSFERASE"/>
    <property type="match status" value="1"/>
</dbReference>
<dbReference type="PANTHER" id="PTHR39191:SF1">
    <property type="entry name" value="DUF4922 DOMAIN-CONTAINING PROTEIN"/>
    <property type="match status" value="1"/>
</dbReference>
<keyword evidence="14" id="KW-1185">Reference proteome</keyword>
<evidence type="ECO:0000256" key="7">
    <source>
        <dbReference type="ARBA" id="ARBA00022695"/>
    </source>
</evidence>
<evidence type="ECO:0000313" key="13">
    <source>
        <dbReference type="EMBL" id="QSE76628.1"/>
    </source>
</evidence>
<reference evidence="13 14" key="1">
    <citation type="submission" date="2021-02" db="EMBL/GenBank/DDBJ databases">
        <title>Complete genome sequence of Lactococcus lactis strain K_LL004.</title>
        <authorList>
            <person name="Kim H.B."/>
        </authorList>
    </citation>
    <scope>NUCLEOTIDE SEQUENCE [LARGE SCALE GENOMIC DNA]</scope>
    <source>
        <strain evidence="13 14">K_LL004</strain>
    </source>
</reference>
<evidence type="ECO:0000256" key="9">
    <source>
        <dbReference type="ARBA" id="ARBA00023277"/>
    </source>
</evidence>
<evidence type="ECO:0000259" key="12">
    <source>
        <dbReference type="Pfam" id="PF02744"/>
    </source>
</evidence>
<protein>
    <recommendedName>
        <fullName evidence="10">Galactose-1-phosphate uridylyltransferase</fullName>
        <shortName evidence="10">Gal-1-P uridylyltransferase</shortName>
        <ecNumber evidence="10">2.7.7.12</ecNumber>
    </recommendedName>
    <alternativeName>
        <fullName evidence="10">UDP-glucose--hexose-1-phosphate uridylyltransferase</fullName>
    </alternativeName>
</protein>
<keyword evidence="9 10" id="KW-0119">Carbohydrate metabolism</keyword>
<evidence type="ECO:0000256" key="8">
    <source>
        <dbReference type="ARBA" id="ARBA00023144"/>
    </source>
</evidence>
<comment type="catalytic activity">
    <reaction evidence="1 10">
        <text>alpha-D-galactose 1-phosphate + UDP-alpha-D-glucose = alpha-D-glucose 1-phosphate + UDP-alpha-D-galactose</text>
        <dbReference type="Rhea" id="RHEA:13989"/>
        <dbReference type="ChEBI" id="CHEBI:58336"/>
        <dbReference type="ChEBI" id="CHEBI:58601"/>
        <dbReference type="ChEBI" id="CHEBI:58885"/>
        <dbReference type="ChEBI" id="CHEBI:66914"/>
        <dbReference type="EC" id="2.7.7.12"/>
    </reaction>
</comment>
<dbReference type="EMBL" id="CP070872">
    <property type="protein sequence ID" value="QSE76628.1"/>
    <property type="molecule type" value="Genomic_DNA"/>
</dbReference>
<evidence type="ECO:0000313" key="14">
    <source>
        <dbReference type="Proteomes" id="UP000663608"/>
    </source>
</evidence>
<gene>
    <name evidence="10 13" type="primary">galT</name>
    <name evidence="13" type="ORF">JW886_09290</name>
</gene>
<dbReference type="InterPro" id="IPR005849">
    <property type="entry name" value="GalP_Utransf_N"/>
</dbReference>
<dbReference type="PIRSF" id="PIRSF006005">
    <property type="entry name" value="GalT_BS"/>
    <property type="match status" value="1"/>
</dbReference>
<dbReference type="NCBIfam" id="NF003629">
    <property type="entry name" value="PRK05270.1-2"/>
    <property type="match status" value="1"/>
</dbReference>
<dbReference type="PROSITE" id="PS01163">
    <property type="entry name" value="GAL_P_UDP_TRANSF_II"/>
    <property type="match status" value="1"/>
</dbReference>
<proteinExistence type="inferred from homology"/>
<dbReference type="GO" id="GO:0005737">
    <property type="term" value="C:cytoplasm"/>
    <property type="evidence" value="ECO:0007669"/>
    <property type="project" value="UniProtKB-SubCell"/>
</dbReference>
<dbReference type="Proteomes" id="UP000663608">
    <property type="component" value="Chromosome"/>
</dbReference>
<evidence type="ECO:0000256" key="6">
    <source>
        <dbReference type="ARBA" id="ARBA00022679"/>
    </source>
</evidence>
<dbReference type="GO" id="GO:0008108">
    <property type="term" value="F:UDP-glucose:hexose-1-phosphate uridylyltransferase activity"/>
    <property type="evidence" value="ECO:0007669"/>
    <property type="project" value="UniProtKB-UniRule"/>
</dbReference>
<dbReference type="Pfam" id="PF02744">
    <property type="entry name" value="GalP_UDP_tr_C"/>
    <property type="match status" value="1"/>
</dbReference>
<dbReference type="InterPro" id="IPR023425">
    <property type="entry name" value="GalP_uridyl_Trfase_II_CS"/>
</dbReference>
<dbReference type="KEGG" id="lti:JW886_09290"/>
<evidence type="ECO:0000256" key="5">
    <source>
        <dbReference type="ARBA" id="ARBA00022490"/>
    </source>
</evidence>
<dbReference type="NCBIfam" id="NF003633">
    <property type="entry name" value="PRK05270.2-2"/>
    <property type="match status" value="1"/>
</dbReference>
<feature type="domain" description="Galactose-1-phosphate uridyl transferase C-terminal" evidence="12">
    <location>
        <begin position="244"/>
        <end position="438"/>
    </location>
</feature>
<dbReference type="NCBIfam" id="TIGR01239">
    <property type="entry name" value="galT_2"/>
    <property type="match status" value="1"/>
</dbReference>
<evidence type="ECO:0000256" key="4">
    <source>
        <dbReference type="ARBA" id="ARBA00008706"/>
    </source>
</evidence>
<evidence type="ECO:0000256" key="3">
    <source>
        <dbReference type="ARBA" id="ARBA00004947"/>
    </source>
</evidence>
<dbReference type="Pfam" id="PF01087">
    <property type="entry name" value="GalP_UDP_transf"/>
    <property type="match status" value="1"/>
</dbReference>
<dbReference type="RefSeq" id="WP_205871934.1">
    <property type="nucleotide sequence ID" value="NZ_CP070872.1"/>
</dbReference>
<keyword evidence="5 10" id="KW-0963">Cytoplasm</keyword>
<evidence type="ECO:0000259" key="11">
    <source>
        <dbReference type="Pfam" id="PF01087"/>
    </source>
</evidence>